<dbReference type="Proteomes" id="UP000284824">
    <property type="component" value="Unassembled WGS sequence"/>
</dbReference>
<dbReference type="Gene3D" id="3.40.190.10">
    <property type="entry name" value="Periplasmic binding protein-like II"/>
    <property type="match status" value="2"/>
</dbReference>
<keyword evidence="1" id="KW-0732">Signal</keyword>
<accession>A0A438MAJ4</accession>
<reference evidence="2 3" key="1">
    <citation type="submission" date="2019-01" db="EMBL/GenBank/DDBJ databases">
        <title>Sequencing the genomes of 1000 actinobacteria strains.</title>
        <authorList>
            <person name="Klenk H.-P."/>
        </authorList>
    </citation>
    <scope>NUCLEOTIDE SEQUENCE [LARGE SCALE GENOMIC DNA]</scope>
    <source>
        <strain evidence="2 3">DSM 43925</strain>
    </source>
</reference>
<protein>
    <submittedName>
        <fullName evidence="2">Putative aldouronate transport system substrate-binding protein</fullName>
    </submittedName>
</protein>
<feature type="chain" id="PRO_5038975716" evidence="1">
    <location>
        <begin position="24"/>
        <end position="553"/>
    </location>
</feature>
<dbReference type="EMBL" id="SAUN01000001">
    <property type="protein sequence ID" value="RVX42726.1"/>
    <property type="molecule type" value="Genomic_DNA"/>
</dbReference>
<feature type="signal peptide" evidence="1">
    <location>
        <begin position="1"/>
        <end position="23"/>
    </location>
</feature>
<evidence type="ECO:0000256" key="1">
    <source>
        <dbReference type="SAM" id="SignalP"/>
    </source>
</evidence>
<evidence type="ECO:0000313" key="3">
    <source>
        <dbReference type="Proteomes" id="UP000284824"/>
    </source>
</evidence>
<dbReference type="RefSeq" id="WP_206641661.1">
    <property type="nucleotide sequence ID" value="NZ_SAUN01000001.1"/>
</dbReference>
<dbReference type="PANTHER" id="PTHR43649">
    <property type="entry name" value="ARABINOSE-BINDING PROTEIN-RELATED"/>
    <property type="match status" value="1"/>
</dbReference>
<dbReference type="AlphaFoldDB" id="A0A438MAJ4"/>
<comment type="caution">
    <text evidence="2">The sequence shown here is derived from an EMBL/GenBank/DDBJ whole genome shotgun (WGS) entry which is preliminary data.</text>
</comment>
<name>A0A438MAJ4_9ACTN</name>
<dbReference type="PROSITE" id="PS51257">
    <property type="entry name" value="PROKAR_LIPOPROTEIN"/>
    <property type="match status" value="1"/>
</dbReference>
<proteinExistence type="predicted"/>
<dbReference type="SUPFAM" id="SSF53850">
    <property type="entry name" value="Periplasmic binding protein-like II"/>
    <property type="match status" value="1"/>
</dbReference>
<keyword evidence="3" id="KW-1185">Reference proteome</keyword>
<dbReference type="InterPro" id="IPR050490">
    <property type="entry name" value="Bact_solute-bd_prot1"/>
</dbReference>
<gene>
    <name evidence="2" type="ORF">EDD27_5376</name>
</gene>
<organism evidence="2 3">
    <name type="scientific">Nonomuraea polychroma</name>
    <dbReference type="NCBI Taxonomy" id="46176"/>
    <lineage>
        <taxon>Bacteria</taxon>
        <taxon>Bacillati</taxon>
        <taxon>Actinomycetota</taxon>
        <taxon>Actinomycetes</taxon>
        <taxon>Streptosporangiales</taxon>
        <taxon>Streptosporangiaceae</taxon>
        <taxon>Nonomuraea</taxon>
    </lineage>
</organism>
<evidence type="ECO:0000313" key="2">
    <source>
        <dbReference type="EMBL" id="RVX42726.1"/>
    </source>
</evidence>
<dbReference type="PANTHER" id="PTHR43649:SF12">
    <property type="entry name" value="DIACETYLCHITOBIOSE BINDING PROTEIN DASA"/>
    <property type="match status" value="1"/>
</dbReference>
<sequence>MFTLPRKQTAVLAALALACLTTAACSTSDEQPAASAAPGGVTELTVFAPQGANQNLQTATFTKVLGDKFKINFKFETTTYDAGPAAEKRQISLASGDYPDLYLLISWVDQFNRAELLKLSKQGVILPLNDLIAKYAPNIQKALEANPAYKTLATAPDGKIYGLPQWNDCFHCSYQGKFWINSAWLKKLGLSAPKTTEEMRAVLRAFKTKDPNGNGKADEIPLSSSTADMILPYFMNSFIYDPESSEATVPTLALNNGKVQFQPVQDKWREGLRYVASLYKEGLIDPGAFTQNRDGLKAKGDNADEVIVGAATMLHPAILVTLGQKDGRDEDYDAVPPLTGPDGVAYTSYRPASVPGASFVLTNKATEQDQIAAIKMLDYIFTDEGHLEGEFGKEGVGWQKPESGDVALNKDLKPLFEQIPADPDAPPINDAWGALTQYNSTRAFRESQVQPTDIYEPEGYERRLFEATKLYEGKEPKAQMFPFWSLWLGTDVAGETATLQTNINNYVTQANLEFVTGKRNIDSDEDWAAYLEGLNGLGLPRYLQIQQQAYDAL</sequence>